<organism evidence="6 7">
    <name type="scientific">Phytoactinopolyspora mesophila</name>
    <dbReference type="NCBI Taxonomy" id="2650750"/>
    <lineage>
        <taxon>Bacteria</taxon>
        <taxon>Bacillati</taxon>
        <taxon>Actinomycetota</taxon>
        <taxon>Actinomycetes</taxon>
        <taxon>Jiangellales</taxon>
        <taxon>Jiangellaceae</taxon>
        <taxon>Phytoactinopolyspora</taxon>
    </lineage>
</organism>
<evidence type="ECO:0000256" key="4">
    <source>
        <dbReference type="SAM" id="MobiDB-lite"/>
    </source>
</evidence>
<keyword evidence="1" id="KW-0805">Transcription regulation</keyword>
<reference evidence="6 7" key="1">
    <citation type="submission" date="2019-11" db="EMBL/GenBank/DDBJ databases">
        <authorList>
            <person name="Li X.-J."/>
            <person name="Feng X.-M."/>
        </authorList>
    </citation>
    <scope>NUCLEOTIDE SEQUENCE [LARGE SCALE GENOMIC DNA]</scope>
    <source>
        <strain evidence="6 7">XMNu-373</strain>
    </source>
</reference>
<dbReference type="SMART" id="SM00342">
    <property type="entry name" value="HTH_ARAC"/>
    <property type="match status" value="1"/>
</dbReference>
<dbReference type="PROSITE" id="PS01124">
    <property type="entry name" value="HTH_ARAC_FAMILY_2"/>
    <property type="match status" value="1"/>
</dbReference>
<protein>
    <submittedName>
        <fullName evidence="6">AraC family transcriptional regulator</fullName>
    </submittedName>
</protein>
<evidence type="ECO:0000313" key="6">
    <source>
        <dbReference type="EMBL" id="NDL59823.1"/>
    </source>
</evidence>
<keyword evidence="2" id="KW-0238">DNA-binding</keyword>
<dbReference type="PANTHER" id="PTHR46796">
    <property type="entry name" value="HTH-TYPE TRANSCRIPTIONAL ACTIVATOR RHAS-RELATED"/>
    <property type="match status" value="1"/>
</dbReference>
<evidence type="ECO:0000259" key="5">
    <source>
        <dbReference type="PROSITE" id="PS01124"/>
    </source>
</evidence>
<dbReference type="GO" id="GO:0003700">
    <property type="term" value="F:DNA-binding transcription factor activity"/>
    <property type="evidence" value="ECO:0007669"/>
    <property type="project" value="InterPro"/>
</dbReference>
<dbReference type="Gene3D" id="1.10.10.60">
    <property type="entry name" value="Homeodomain-like"/>
    <property type="match status" value="2"/>
</dbReference>
<keyword evidence="3" id="KW-0804">Transcription</keyword>
<dbReference type="Proteomes" id="UP000460435">
    <property type="component" value="Unassembled WGS sequence"/>
</dbReference>
<dbReference type="PROSITE" id="PS00041">
    <property type="entry name" value="HTH_ARAC_FAMILY_1"/>
    <property type="match status" value="1"/>
</dbReference>
<dbReference type="InterPro" id="IPR018062">
    <property type="entry name" value="HTH_AraC-typ_CS"/>
</dbReference>
<proteinExistence type="predicted"/>
<feature type="region of interest" description="Disordered" evidence="4">
    <location>
        <begin position="136"/>
        <end position="164"/>
    </location>
</feature>
<evidence type="ECO:0000256" key="3">
    <source>
        <dbReference type="ARBA" id="ARBA00023163"/>
    </source>
</evidence>
<evidence type="ECO:0000256" key="2">
    <source>
        <dbReference type="ARBA" id="ARBA00023125"/>
    </source>
</evidence>
<feature type="compositionally biased region" description="Basic and acidic residues" evidence="4">
    <location>
        <begin position="154"/>
        <end position="164"/>
    </location>
</feature>
<dbReference type="InterPro" id="IPR050204">
    <property type="entry name" value="AraC_XylS_family_regulators"/>
</dbReference>
<accession>A0A7K3M973</accession>
<sequence>MSGRAAAETLIAVRKARDLIDRSYAESLSLDQIAQAAGYSRFHLIRAFRAAFGETPGRYLTRRRVERAQDLLRSANLTVTEVCHLVGFSSLGSFSTRFHQIVGTSPVQFQRTARASGGLPVPGCYVFMWGAPSIPGENPPARQSPSRAGSKTATTEKPDSLPGE</sequence>
<dbReference type="RefSeq" id="WP_162452498.1">
    <property type="nucleotide sequence ID" value="NZ_WLZY01000008.1"/>
</dbReference>
<evidence type="ECO:0000256" key="1">
    <source>
        <dbReference type="ARBA" id="ARBA00023015"/>
    </source>
</evidence>
<dbReference type="InterPro" id="IPR018060">
    <property type="entry name" value="HTH_AraC"/>
</dbReference>
<feature type="domain" description="HTH araC/xylS-type" evidence="5">
    <location>
        <begin position="14"/>
        <end position="112"/>
    </location>
</feature>
<dbReference type="AlphaFoldDB" id="A0A7K3M973"/>
<name>A0A7K3M973_9ACTN</name>
<dbReference type="InterPro" id="IPR009057">
    <property type="entry name" value="Homeodomain-like_sf"/>
</dbReference>
<keyword evidence="7" id="KW-1185">Reference proteome</keyword>
<feature type="compositionally biased region" description="Polar residues" evidence="4">
    <location>
        <begin position="141"/>
        <end position="153"/>
    </location>
</feature>
<comment type="caution">
    <text evidence="6">The sequence shown here is derived from an EMBL/GenBank/DDBJ whole genome shotgun (WGS) entry which is preliminary data.</text>
</comment>
<dbReference type="SUPFAM" id="SSF46689">
    <property type="entry name" value="Homeodomain-like"/>
    <property type="match status" value="2"/>
</dbReference>
<dbReference type="GO" id="GO:0043565">
    <property type="term" value="F:sequence-specific DNA binding"/>
    <property type="evidence" value="ECO:0007669"/>
    <property type="project" value="InterPro"/>
</dbReference>
<dbReference type="Pfam" id="PF12833">
    <property type="entry name" value="HTH_18"/>
    <property type="match status" value="1"/>
</dbReference>
<gene>
    <name evidence="6" type="ORF">F7O44_22370</name>
</gene>
<evidence type="ECO:0000313" key="7">
    <source>
        <dbReference type="Proteomes" id="UP000460435"/>
    </source>
</evidence>
<dbReference type="EMBL" id="WLZY01000008">
    <property type="protein sequence ID" value="NDL59823.1"/>
    <property type="molecule type" value="Genomic_DNA"/>
</dbReference>